<feature type="non-terminal residue" evidence="1">
    <location>
        <position position="255"/>
    </location>
</feature>
<evidence type="ECO:0000313" key="2">
    <source>
        <dbReference type="Proteomes" id="UP000789525"/>
    </source>
</evidence>
<protein>
    <submittedName>
        <fullName evidence="1">7993_t:CDS:1</fullName>
    </submittedName>
</protein>
<dbReference type="Proteomes" id="UP000789525">
    <property type="component" value="Unassembled WGS sequence"/>
</dbReference>
<dbReference type="EMBL" id="CAJVPT010042276">
    <property type="protein sequence ID" value="CAG8729685.1"/>
    <property type="molecule type" value="Genomic_DNA"/>
</dbReference>
<accession>A0ACA9Q1C8</accession>
<comment type="caution">
    <text evidence="1">The sequence shown here is derived from an EMBL/GenBank/DDBJ whole genome shotgun (WGS) entry which is preliminary data.</text>
</comment>
<organism evidence="1 2">
    <name type="scientific">Acaulospora colombiana</name>
    <dbReference type="NCBI Taxonomy" id="27376"/>
    <lineage>
        <taxon>Eukaryota</taxon>
        <taxon>Fungi</taxon>
        <taxon>Fungi incertae sedis</taxon>
        <taxon>Mucoromycota</taxon>
        <taxon>Glomeromycotina</taxon>
        <taxon>Glomeromycetes</taxon>
        <taxon>Diversisporales</taxon>
        <taxon>Acaulosporaceae</taxon>
        <taxon>Acaulospora</taxon>
    </lineage>
</organism>
<reference evidence="1" key="1">
    <citation type="submission" date="2021-06" db="EMBL/GenBank/DDBJ databases">
        <authorList>
            <person name="Kallberg Y."/>
            <person name="Tangrot J."/>
            <person name="Rosling A."/>
        </authorList>
    </citation>
    <scope>NUCLEOTIDE SEQUENCE</scope>
    <source>
        <strain evidence="1">CL356</strain>
    </source>
</reference>
<sequence>TCPALCALSFLYKSNANRIKMLKVTRSIRSFMCTWIALVLLLFPLLAHAAEEEEAAKGRGGGGGRGSNRNGNGGKKPPKTVKLGSWNAPLWAVVLVPKPIITPYVPPHIIIYELPPATPSYPTNKIYDKPAVGGEAQKYYSEPYGQGGMGYNTASGGGGGYGYNNPAPSTMHTNMASGGGGGYGYNNSGLSSTPASPPQHAQNLSSGYSGRFMAHLMRSSDLSDLIHFGEDEIEHIAPEKFDLPKERQVKVTWAI</sequence>
<keyword evidence="2" id="KW-1185">Reference proteome</keyword>
<proteinExistence type="predicted"/>
<feature type="non-terminal residue" evidence="1">
    <location>
        <position position="1"/>
    </location>
</feature>
<gene>
    <name evidence="1" type="ORF">ACOLOM_LOCUS11558</name>
</gene>
<evidence type="ECO:0000313" key="1">
    <source>
        <dbReference type="EMBL" id="CAG8729685.1"/>
    </source>
</evidence>
<name>A0ACA9Q1C8_9GLOM</name>